<accession>A0A8K1CFJ5</accession>
<dbReference type="SUPFAM" id="SSF46785">
    <property type="entry name" value="Winged helix' DNA-binding domain"/>
    <property type="match status" value="1"/>
</dbReference>
<dbReference type="FunFam" id="1.10.10.10:FF:000286">
    <property type="entry name" value="Heat shock transcription factor"/>
    <property type="match status" value="1"/>
</dbReference>
<feature type="domain" description="HSF-type DNA-binding" evidence="5">
    <location>
        <begin position="14"/>
        <end position="109"/>
    </location>
</feature>
<dbReference type="AlphaFoldDB" id="A0A8K1CFJ5"/>
<dbReference type="GO" id="GO:0003700">
    <property type="term" value="F:DNA-binding transcription factor activity"/>
    <property type="evidence" value="ECO:0007669"/>
    <property type="project" value="InterPro"/>
</dbReference>
<dbReference type="Gene3D" id="1.10.10.10">
    <property type="entry name" value="Winged helix-like DNA-binding domain superfamily/Winged helix DNA-binding domain"/>
    <property type="match status" value="1"/>
</dbReference>
<dbReference type="PANTHER" id="PTHR10015">
    <property type="entry name" value="HEAT SHOCK TRANSCRIPTION FACTOR"/>
    <property type="match status" value="1"/>
</dbReference>
<dbReference type="EMBL" id="SPLM01000075">
    <property type="protein sequence ID" value="TMW61916.1"/>
    <property type="molecule type" value="Genomic_DNA"/>
</dbReference>
<dbReference type="PRINTS" id="PR00056">
    <property type="entry name" value="HSFDOMAIN"/>
</dbReference>
<keyword evidence="3" id="KW-0539">Nucleus</keyword>
<organism evidence="6 7">
    <name type="scientific">Pythium oligandrum</name>
    <name type="common">Mycoparasitic fungus</name>
    <dbReference type="NCBI Taxonomy" id="41045"/>
    <lineage>
        <taxon>Eukaryota</taxon>
        <taxon>Sar</taxon>
        <taxon>Stramenopiles</taxon>
        <taxon>Oomycota</taxon>
        <taxon>Peronosporomycetes</taxon>
        <taxon>Pythiales</taxon>
        <taxon>Pythiaceae</taxon>
        <taxon>Pythium</taxon>
    </lineage>
</organism>
<evidence type="ECO:0000259" key="5">
    <source>
        <dbReference type="SMART" id="SM00415"/>
    </source>
</evidence>
<name>A0A8K1CFJ5_PYTOL</name>
<dbReference type="OrthoDB" id="60033at2759"/>
<sequence length="208" mass="24008">MTARTTSMEASSREMAPFLRSLRSMLDTESTTIICWTVDGRAFEIHDVVALTKRILPKYFKHSKYASFQRQLNYFNFRKWTKSRTAVCTFSNPFFQRDSPQLGWRITRKRSLNSETKSNGSPRSVTYQPFSPQSLQMTTMHIAPPAGPINEVKKQPENTVLNWSSLDWVDALFPSLEMLTRLDETPVELPPPAAYWSDRYPTSRTVPC</sequence>
<dbReference type="GO" id="GO:0043565">
    <property type="term" value="F:sequence-specific DNA binding"/>
    <property type="evidence" value="ECO:0007669"/>
    <property type="project" value="InterPro"/>
</dbReference>
<evidence type="ECO:0000313" key="7">
    <source>
        <dbReference type="Proteomes" id="UP000794436"/>
    </source>
</evidence>
<dbReference type="PANTHER" id="PTHR10015:SF427">
    <property type="entry name" value="HEAT SHOCK FACTOR PROTEIN"/>
    <property type="match status" value="1"/>
</dbReference>
<dbReference type="SMART" id="SM00415">
    <property type="entry name" value="HSF"/>
    <property type="match status" value="1"/>
</dbReference>
<comment type="similarity">
    <text evidence="4">Belongs to the HSF family.</text>
</comment>
<evidence type="ECO:0000256" key="2">
    <source>
        <dbReference type="ARBA" id="ARBA00023125"/>
    </source>
</evidence>
<comment type="subcellular location">
    <subcellularLocation>
        <location evidence="1">Nucleus</location>
    </subcellularLocation>
</comment>
<dbReference type="InterPro" id="IPR036390">
    <property type="entry name" value="WH_DNA-bd_sf"/>
</dbReference>
<comment type="caution">
    <text evidence="6">The sequence shown here is derived from an EMBL/GenBank/DDBJ whole genome shotgun (WGS) entry which is preliminary data.</text>
</comment>
<protein>
    <recommendedName>
        <fullName evidence="5">HSF-type DNA-binding domain-containing protein</fullName>
    </recommendedName>
</protein>
<evidence type="ECO:0000313" key="6">
    <source>
        <dbReference type="EMBL" id="TMW61916.1"/>
    </source>
</evidence>
<dbReference type="InterPro" id="IPR036388">
    <property type="entry name" value="WH-like_DNA-bd_sf"/>
</dbReference>
<evidence type="ECO:0000256" key="1">
    <source>
        <dbReference type="ARBA" id="ARBA00004123"/>
    </source>
</evidence>
<dbReference type="InterPro" id="IPR000232">
    <property type="entry name" value="HSF_DNA-bd"/>
</dbReference>
<gene>
    <name evidence="6" type="ORF">Poli38472_010979</name>
</gene>
<dbReference type="Proteomes" id="UP000794436">
    <property type="component" value="Unassembled WGS sequence"/>
</dbReference>
<keyword evidence="2" id="KW-0238">DNA-binding</keyword>
<evidence type="ECO:0000256" key="3">
    <source>
        <dbReference type="ARBA" id="ARBA00023242"/>
    </source>
</evidence>
<keyword evidence="7" id="KW-1185">Reference proteome</keyword>
<dbReference type="GO" id="GO:0005634">
    <property type="term" value="C:nucleus"/>
    <property type="evidence" value="ECO:0007669"/>
    <property type="project" value="UniProtKB-SubCell"/>
</dbReference>
<reference evidence="6" key="1">
    <citation type="submission" date="2019-03" db="EMBL/GenBank/DDBJ databases">
        <title>Long read genome sequence of the mycoparasitic Pythium oligandrum ATCC 38472 isolated from sugarbeet rhizosphere.</title>
        <authorList>
            <person name="Gaulin E."/>
        </authorList>
    </citation>
    <scope>NUCLEOTIDE SEQUENCE</scope>
    <source>
        <strain evidence="6">ATCC 38472_TT</strain>
    </source>
</reference>
<dbReference type="Pfam" id="PF00447">
    <property type="entry name" value="HSF_DNA-bind"/>
    <property type="match status" value="1"/>
</dbReference>
<evidence type="ECO:0000256" key="4">
    <source>
        <dbReference type="RuleBase" id="RU004020"/>
    </source>
</evidence>
<proteinExistence type="inferred from homology"/>